<organism evidence="1 2">
    <name type="scientific">Bradyrhizobium jicamae</name>
    <dbReference type="NCBI Taxonomy" id="280332"/>
    <lineage>
        <taxon>Bacteria</taxon>
        <taxon>Pseudomonadati</taxon>
        <taxon>Pseudomonadota</taxon>
        <taxon>Alphaproteobacteria</taxon>
        <taxon>Hyphomicrobiales</taxon>
        <taxon>Nitrobacteraceae</taxon>
        <taxon>Bradyrhizobium</taxon>
    </lineage>
</organism>
<proteinExistence type="predicted"/>
<dbReference type="RefSeq" id="WP_212393215.1">
    <property type="nucleotide sequence ID" value="NZ_JAFCJH010000007.1"/>
</dbReference>
<protein>
    <submittedName>
        <fullName evidence="1">Uncharacterized protein</fullName>
    </submittedName>
</protein>
<reference evidence="2" key="1">
    <citation type="journal article" date="2021" name="ISME J.">
        <title>Evolutionary origin and ecological implication of a unique nif island in free-living Bradyrhizobium lineages.</title>
        <authorList>
            <person name="Tao J."/>
        </authorList>
    </citation>
    <scope>NUCLEOTIDE SEQUENCE [LARGE SCALE GENOMIC DNA]</scope>
    <source>
        <strain evidence="2">SZCCT0434</strain>
    </source>
</reference>
<keyword evidence="2" id="KW-1185">Reference proteome</keyword>
<evidence type="ECO:0000313" key="1">
    <source>
        <dbReference type="EMBL" id="MBR0795503.1"/>
    </source>
</evidence>
<sequence>MPILIGAAMIATAILLSTLLGALANRYVGFESPNDESAWLVDRLTGNVYKCEAPERGKAVCEAEMSTGSVTERPKR</sequence>
<evidence type="ECO:0000313" key="2">
    <source>
        <dbReference type="Proteomes" id="UP001315278"/>
    </source>
</evidence>
<comment type="caution">
    <text evidence="1">The sequence shown here is derived from an EMBL/GenBank/DDBJ whole genome shotgun (WGS) entry which is preliminary data.</text>
</comment>
<name>A0ABS5FFD1_9BRAD</name>
<dbReference type="EMBL" id="JAFCJH010000007">
    <property type="protein sequence ID" value="MBR0795503.1"/>
    <property type="molecule type" value="Genomic_DNA"/>
</dbReference>
<dbReference type="Proteomes" id="UP001315278">
    <property type="component" value="Unassembled WGS sequence"/>
</dbReference>
<gene>
    <name evidence="1" type="ORF">JQ615_08895</name>
</gene>
<accession>A0ABS5FFD1</accession>